<gene>
    <name evidence="4" type="ORF">GMARGA_LOCUS7394</name>
</gene>
<comment type="caution">
    <text evidence="4">The sequence shown here is derived from an EMBL/GenBank/DDBJ whole genome shotgun (WGS) entry which is preliminary data.</text>
</comment>
<dbReference type="InterPro" id="IPR008974">
    <property type="entry name" value="TRAF-like"/>
</dbReference>
<dbReference type="InterPro" id="IPR050164">
    <property type="entry name" value="Peptidase_C19"/>
</dbReference>
<dbReference type="InterPro" id="IPR024729">
    <property type="entry name" value="USP7_ICP0-binding_dom"/>
</dbReference>
<name>A0ABN7UJE0_GIGMA</name>
<keyword evidence="1" id="KW-0833">Ubl conjugation pathway</keyword>
<dbReference type="SUPFAM" id="SSF54001">
    <property type="entry name" value="Cysteine proteinases"/>
    <property type="match status" value="1"/>
</dbReference>
<dbReference type="PROSITE" id="PS50235">
    <property type="entry name" value="USP_3"/>
    <property type="match status" value="1"/>
</dbReference>
<evidence type="ECO:0000256" key="1">
    <source>
        <dbReference type="ARBA" id="ARBA00022786"/>
    </source>
</evidence>
<dbReference type="Pfam" id="PF12436">
    <property type="entry name" value="USP7_ICP0_bdg"/>
    <property type="match status" value="1"/>
</dbReference>
<dbReference type="InterPro" id="IPR002083">
    <property type="entry name" value="MATH/TRAF_dom"/>
</dbReference>
<dbReference type="Gene3D" id="3.90.70.10">
    <property type="entry name" value="Cysteine proteinases"/>
    <property type="match status" value="1"/>
</dbReference>
<dbReference type="InterPro" id="IPR028889">
    <property type="entry name" value="USP"/>
</dbReference>
<dbReference type="PROSITE" id="PS50144">
    <property type="entry name" value="MATH"/>
    <property type="match status" value="1"/>
</dbReference>
<dbReference type="Pfam" id="PF22486">
    <property type="entry name" value="MATH_2"/>
    <property type="match status" value="1"/>
</dbReference>
<sequence length="731" mass="86338">MPNLGYEIKDFQYHTWNVTNWNNLPERLLGPEFEVGGWKWQILLYPFGNHNLSKISIYLKFADQQGETCWLACLRAVRVTFMEFKRTEEIYAYYRFDAENLNWGSGNFYDQNKLFIPFNNRTRPLIENGSCNITALVRDLKDLTASKESDKPTRNIVSALQKIFYQLNVSEYSVDPKELTRFFGWNILSIRDVRKFIRVLQDDLVEKMKNTKADGTISKLFGGTIITRFKCVDVDYEFLRSEDYYDIQFNVKRCNTLDDSFTEYVQETFLDGDDKYNAEGFGLQSNDRYEFPMEIDLQKYLSPDADRSKPYKYILHGVLIHVDNNRWNQYFALLKPENNGQWAKFGDSPKITFVPIKEMLNDNYENILYNNAYMLIYYRESEIDELLCPLLPKHLPSHLHEENFAYEKEKRGYLQISVMTEEMFKNHKGLSIINLYDQRFPLSEVLQVEILETDTFGTFKNVVATKFKIPIYQTRFWRIRKQGNNDFRLHDLITDDLIDASMEEFRPTPYDDLILYMEVYEKLIDVKKKHLKTLSIIIFLKYFNPHTQSLEGLGQLYVRKDYTINVLFPALRKRKQLPSDTLLDIYIEIEPNIIVMMDPNFTFEGHDIRNGDIICFQKTLMNREIQEHVSANRFYSIPRFCESLSKNVVVHFKSKFGYKDPIPEFKLILNKKLTYKSVVNQVAIHLNIDPLKLRFTSVGSSGEPKSKIDSTTVQTLSKMLKQFSSLYYEIL</sequence>
<keyword evidence="5" id="KW-1185">Reference proteome</keyword>
<evidence type="ECO:0000259" key="2">
    <source>
        <dbReference type="PROSITE" id="PS50144"/>
    </source>
</evidence>
<dbReference type="Gene3D" id="3.10.20.90">
    <property type="entry name" value="Phosphatidylinositol 3-kinase Catalytic Subunit, Chain A, domain 1"/>
    <property type="match status" value="2"/>
</dbReference>
<reference evidence="4 5" key="1">
    <citation type="submission" date="2021-06" db="EMBL/GenBank/DDBJ databases">
        <authorList>
            <person name="Kallberg Y."/>
            <person name="Tangrot J."/>
            <person name="Rosling A."/>
        </authorList>
    </citation>
    <scope>NUCLEOTIDE SEQUENCE [LARGE SCALE GENOMIC DNA]</scope>
    <source>
        <strain evidence="4 5">120-4 pot B 10/14</strain>
    </source>
</reference>
<feature type="domain" description="MATH" evidence="2">
    <location>
        <begin position="11"/>
        <end position="137"/>
    </location>
</feature>
<dbReference type="Pfam" id="PF00443">
    <property type="entry name" value="UCH"/>
    <property type="match status" value="1"/>
</dbReference>
<accession>A0ABN7UJE0</accession>
<evidence type="ECO:0000259" key="3">
    <source>
        <dbReference type="PROSITE" id="PS50235"/>
    </source>
</evidence>
<dbReference type="Proteomes" id="UP000789901">
    <property type="component" value="Unassembled WGS sequence"/>
</dbReference>
<protein>
    <submittedName>
        <fullName evidence="4">26054_t:CDS:1</fullName>
    </submittedName>
</protein>
<feature type="domain" description="USP" evidence="3">
    <location>
        <begin position="120"/>
        <end position="380"/>
    </location>
</feature>
<dbReference type="PANTHER" id="PTHR24006">
    <property type="entry name" value="UBIQUITIN CARBOXYL-TERMINAL HYDROLASE"/>
    <property type="match status" value="1"/>
</dbReference>
<proteinExistence type="predicted"/>
<dbReference type="SUPFAM" id="SSF49599">
    <property type="entry name" value="TRAF domain-like"/>
    <property type="match status" value="1"/>
</dbReference>
<dbReference type="EMBL" id="CAJVQB010003568">
    <property type="protein sequence ID" value="CAG8611802.1"/>
    <property type="molecule type" value="Genomic_DNA"/>
</dbReference>
<evidence type="ECO:0000313" key="4">
    <source>
        <dbReference type="EMBL" id="CAG8611802.1"/>
    </source>
</evidence>
<dbReference type="Gene3D" id="2.60.210.10">
    <property type="entry name" value="Apoptosis, Tumor Necrosis Factor Receptor Associated Protein 2, Chain A"/>
    <property type="match status" value="1"/>
</dbReference>
<dbReference type="PANTHER" id="PTHR24006:SF644">
    <property type="entry name" value="UBIQUITIN CARBOXYL-TERMINAL HYDROLASE 7"/>
    <property type="match status" value="1"/>
</dbReference>
<organism evidence="4 5">
    <name type="scientific">Gigaspora margarita</name>
    <dbReference type="NCBI Taxonomy" id="4874"/>
    <lineage>
        <taxon>Eukaryota</taxon>
        <taxon>Fungi</taxon>
        <taxon>Fungi incertae sedis</taxon>
        <taxon>Mucoromycota</taxon>
        <taxon>Glomeromycotina</taxon>
        <taxon>Glomeromycetes</taxon>
        <taxon>Diversisporales</taxon>
        <taxon>Gigasporaceae</taxon>
        <taxon>Gigaspora</taxon>
    </lineage>
</organism>
<dbReference type="InterPro" id="IPR001394">
    <property type="entry name" value="Peptidase_C19_UCH"/>
</dbReference>
<dbReference type="Gene3D" id="2.20.210.10">
    <property type="entry name" value="ubp-family deubiquitinating enzyme superfamily"/>
    <property type="match status" value="1"/>
</dbReference>
<dbReference type="InterPro" id="IPR038765">
    <property type="entry name" value="Papain-like_cys_pep_sf"/>
</dbReference>
<evidence type="ECO:0000313" key="5">
    <source>
        <dbReference type="Proteomes" id="UP000789901"/>
    </source>
</evidence>